<proteinExistence type="predicted"/>
<evidence type="ECO:0000313" key="3">
    <source>
        <dbReference type="Proteomes" id="UP000321201"/>
    </source>
</evidence>
<dbReference type="AlphaFoldDB" id="A0A5C7ET47"/>
<dbReference type="Gene3D" id="1.20.120.520">
    <property type="entry name" value="nmb1532 protein domain like"/>
    <property type="match status" value="1"/>
</dbReference>
<evidence type="ECO:0000259" key="1">
    <source>
        <dbReference type="Pfam" id="PF01814"/>
    </source>
</evidence>
<evidence type="ECO:0000313" key="2">
    <source>
        <dbReference type="EMBL" id="TXF11329.1"/>
    </source>
</evidence>
<dbReference type="InterPro" id="IPR012312">
    <property type="entry name" value="Hemerythrin-like"/>
</dbReference>
<name>A0A5C7ET47_9PROT</name>
<feature type="domain" description="Hemerythrin-like" evidence="1">
    <location>
        <begin position="84"/>
        <end position="208"/>
    </location>
</feature>
<dbReference type="Proteomes" id="UP000321201">
    <property type="component" value="Unassembled WGS sequence"/>
</dbReference>
<keyword evidence="3" id="KW-1185">Reference proteome</keyword>
<sequence>MVEQPKVIDLRQEPASRVRSAAFYALRDLRRGERVTLLTAEEPTLILEAVNLQLRGHLAWTAFPEAGAWRAEVGLRADVPPRDVIDLLARHHAWLDGLFARALQLVNAGAVDQAAPLFACFSAGLRAHIAVEDGVLAERLPVPTQPAGDDPLSIMLREHREILSQLALLERCLTPGAPEAAEAGAFFAILSGTLAKHEHREENNLFPLWSRGLADLPPEERQRLLEDLQGRLPFADGSG</sequence>
<gene>
    <name evidence="2" type="ORF">FR698_10505</name>
</gene>
<protein>
    <submittedName>
        <fullName evidence="2">Hemerythrin domain-containing protein</fullName>
    </submittedName>
</protein>
<accession>A0A5C7ET47</accession>
<dbReference type="Pfam" id="PF01814">
    <property type="entry name" value="Hemerythrin"/>
    <property type="match status" value="1"/>
</dbReference>
<comment type="caution">
    <text evidence="2">The sequence shown here is derived from an EMBL/GenBank/DDBJ whole genome shotgun (WGS) entry which is preliminary data.</text>
</comment>
<dbReference type="EMBL" id="VPFL01000014">
    <property type="protein sequence ID" value="TXF11329.1"/>
    <property type="molecule type" value="Genomic_DNA"/>
</dbReference>
<dbReference type="InParanoid" id="A0A5C7ET47"/>
<dbReference type="OrthoDB" id="5293910at2"/>
<reference evidence="2 3" key="1">
    <citation type="submission" date="2019-08" db="EMBL/GenBank/DDBJ databases">
        <title>Pelomicrobium methylotrophicum gen. nov., sp. nov. a moderately thermophilic, facultatively anaerobic, lithoautotrophic and methylotrophic bacterium isolated from a terrestrial mud volcano.</title>
        <authorList>
            <person name="Slobodkina G.B."/>
            <person name="Merkel A.Y."/>
            <person name="Slobodkin A.I."/>
        </authorList>
    </citation>
    <scope>NUCLEOTIDE SEQUENCE [LARGE SCALE GENOMIC DNA]</scope>
    <source>
        <strain evidence="2 3">SM250</strain>
    </source>
</reference>
<organism evidence="2 3">
    <name type="scientific">Pelomicrobium methylotrophicum</name>
    <dbReference type="NCBI Taxonomy" id="2602750"/>
    <lineage>
        <taxon>Bacteria</taxon>
        <taxon>Pseudomonadati</taxon>
        <taxon>Pseudomonadota</taxon>
        <taxon>Hydrogenophilia</taxon>
        <taxon>Hydrogenophilia incertae sedis</taxon>
        <taxon>Pelomicrobium</taxon>
    </lineage>
</organism>